<sequence>MISLFDYTVSFIIVIIQTSVFQYFSCSSYFFDISIPFILFLSLKRPFAESLFIIIFLGFFADSFSSGPFGIYETAYLWFFIYARWTVKFFHTDTYLLLSAIIASGILLENIIFWGATLMQGKNVFFFDTLFKYNFVAALLVCCDRPLDILQYPCFTDMV</sequence>
<evidence type="ECO:0000313" key="3">
    <source>
        <dbReference type="Proteomes" id="UP000663720"/>
    </source>
</evidence>
<gene>
    <name evidence="2" type="ORF">dnl_08020</name>
</gene>
<dbReference type="Proteomes" id="UP000663720">
    <property type="component" value="Chromosome"/>
</dbReference>
<feature type="transmembrane region" description="Helical" evidence="1">
    <location>
        <begin position="95"/>
        <end position="116"/>
    </location>
</feature>
<accession>A0A975B4E4</accession>
<feature type="transmembrane region" description="Helical" evidence="1">
    <location>
        <begin position="7"/>
        <end position="31"/>
    </location>
</feature>
<organism evidence="2 3">
    <name type="scientific">Desulfonema limicola</name>
    <dbReference type="NCBI Taxonomy" id="45656"/>
    <lineage>
        <taxon>Bacteria</taxon>
        <taxon>Pseudomonadati</taxon>
        <taxon>Thermodesulfobacteriota</taxon>
        <taxon>Desulfobacteria</taxon>
        <taxon>Desulfobacterales</taxon>
        <taxon>Desulfococcaceae</taxon>
        <taxon>Desulfonema</taxon>
    </lineage>
</organism>
<reference evidence="2" key="1">
    <citation type="journal article" date="2021" name="Microb. Physiol.">
        <title>Proteogenomic Insights into the Physiology of Marine, Sulfate-Reducing, Filamentous Desulfonema limicola and Desulfonema magnum.</title>
        <authorList>
            <person name="Schnaars V."/>
            <person name="Wohlbrand L."/>
            <person name="Scheve S."/>
            <person name="Hinrichs C."/>
            <person name="Reinhardt R."/>
            <person name="Rabus R."/>
        </authorList>
    </citation>
    <scope>NUCLEOTIDE SEQUENCE</scope>
    <source>
        <strain evidence="2">5ac10</strain>
    </source>
</reference>
<evidence type="ECO:0008006" key="4">
    <source>
        <dbReference type="Google" id="ProtNLM"/>
    </source>
</evidence>
<keyword evidence="1" id="KW-0472">Membrane</keyword>
<feature type="transmembrane region" description="Helical" evidence="1">
    <location>
        <begin position="51"/>
        <end position="83"/>
    </location>
</feature>
<keyword evidence="3" id="KW-1185">Reference proteome</keyword>
<dbReference type="KEGG" id="dli:dnl_08020"/>
<keyword evidence="1" id="KW-1133">Transmembrane helix</keyword>
<protein>
    <recommendedName>
        <fullName evidence="4">Rod shape-determining protein MreD</fullName>
    </recommendedName>
</protein>
<dbReference type="RefSeq" id="WP_207690413.1">
    <property type="nucleotide sequence ID" value="NZ_CP061799.1"/>
</dbReference>
<evidence type="ECO:0000313" key="2">
    <source>
        <dbReference type="EMBL" id="QTA78578.1"/>
    </source>
</evidence>
<keyword evidence="1" id="KW-0812">Transmembrane</keyword>
<proteinExistence type="predicted"/>
<name>A0A975B4E4_9BACT</name>
<dbReference type="EMBL" id="CP061799">
    <property type="protein sequence ID" value="QTA78578.1"/>
    <property type="molecule type" value="Genomic_DNA"/>
</dbReference>
<dbReference type="AlphaFoldDB" id="A0A975B4E4"/>
<evidence type="ECO:0000256" key="1">
    <source>
        <dbReference type="SAM" id="Phobius"/>
    </source>
</evidence>